<dbReference type="EMBL" id="MBDN02000187">
    <property type="protein sequence ID" value="RLN78480.1"/>
    <property type="molecule type" value="Genomic_DNA"/>
</dbReference>
<dbReference type="InterPro" id="IPR001245">
    <property type="entry name" value="Ser-Thr/Tyr_kinase_cat_dom"/>
</dbReference>
<comment type="caution">
    <text evidence="6">The sequence shown here is derived from an EMBL/GenBank/DDBJ whole genome shotgun (WGS) entry which is preliminary data.</text>
</comment>
<gene>
    <name evidence="5" type="ORF">BBI17_005998</name>
    <name evidence="6" type="ORF">BBO99_00005936</name>
    <name evidence="3" type="ORF">JM16_005751</name>
    <name evidence="4" type="ORF">JM18_005435</name>
</gene>
<dbReference type="PROSITE" id="PS50011">
    <property type="entry name" value="PROTEIN_KINASE_DOM"/>
    <property type="match status" value="1"/>
</dbReference>
<keyword evidence="1" id="KW-0732">Signal</keyword>
<dbReference type="SUPFAM" id="SSF56112">
    <property type="entry name" value="Protein kinase-like (PK-like)"/>
    <property type="match status" value="1"/>
</dbReference>
<dbReference type="PANTHER" id="PTHR44329">
    <property type="entry name" value="SERINE/THREONINE-PROTEIN KINASE TNNI3K-RELATED"/>
    <property type="match status" value="1"/>
</dbReference>
<dbReference type="GO" id="GO:0004674">
    <property type="term" value="F:protein serine/threonine kinase activity"/>
    <property type="evidence" value="ECO:0007669"/>
    <property type="project" value="TreeGrafter"/>
</dbReference>
<reference evidence="7 8" key="2">
    <citation type="submission" date="2018-07" db="EMBL/GenBank/DDBJ databases">
        <title>Genome sequencing of oomycete isolates from Chile give support for New Zealand origin for Phytophthora kernoviae and make available the first Nothophytophthora sp. genome.</title>
        <authorList>
            <person name="Studholme D.J."/>
            <person name="Sanfuentes E."/>
            <person name="Panda P."/>
            <person name="Hill R."/>
            <person name="Sambles C."/>
            <person name="Grant M."/>
            <person name="Williams N.M."/>
            <person name="Mcdougal R.L."/>
        </authorList>
    </citation>
    <scope>NUCLEOTIDE SEQUENCE [LARGE SCALE GENOMIC DNA]</scope>
    <source>
        <strain evidence="5">Chile2</strain>
        <strain evidence="6">Chile4</strain>
    </source>
</reference>
<protein>
    <recommendedName>
        <fullName evidence="2">Protein kinase domain-containing protein</fullName>
    </recommendedName>
</protein>
<organism evidence="6 7">
    <name type="scientific">Phytophthora kernoviae</name>
    <dbReference type="NCBI Taxonomy" id="325452"/>
    <lineage>
        <taxon>Eukaryota</taxon>
        <taxon>Sar</taxon>
        <taxon>Stramenopiles</taxon>
        <taxon>Oomycota</taxon>
        <taxon>Peronosporomycetes</taxon>
        <taxon>Peronosporales</taxon>
        <taxon>Peronosporaceae</taxon>
        <taxon>Phytophthora</taxon>
    </lineage>
</organism>
<feature type="chain" id="PRO_5036092446" description="Protein kinase domain-containing protein" evidence="1">
    <location>
        <begin position="28"/>
        <end position="323"/>
    </location>
</feature>
<dbReference type="Proteomes" id="UP000285624">
    <property type="component" value="Unassembled WGS sequence"/>
</dbReference>
<name>A0A3R7JYA7_9STRA</name>
<feature type="signal peptide" evidence="1">
    <location>
        <begin position="1"/>
        <end position="27"/>
    </location>
</feature>
<dbReference type="Proteomes" id="UP000285883">
    <property type="component" value="Unassembled WGS sequence"/>
</dbReference>
<dbReference type="InterPro" id="IPR011009">
    <property type="entry name" value="Kinase-like_dom_sf"/>
</dbReference>
<sequence>MQRSPPSAGWHTRLVPLIKMLTVLSSGCDFSEIVAQFKPDELEINCDNIGQLETGEFIGSGLWRKAYKATWNGRDVVVKRVSDYGLSQPNVMYRHVKEAAAIFLIHNDANIVGLVGWCNLTIVLEYIPTNLDILLHGTRDLVSVKRTLELARDAARGLVQVHNMPEGPLVHGDIKCEQFLLGDDGVLRLNDFNYVMYAGPRIVNGTVTSEKCPFHFPVAPKSRWHSPEEINHLPLDEKIDIYGLSIVMWAMKSRRRPYQAIDMDEAWEGIPKGLRPPVSEMNDYPQAMQDLIIRGWDHDPKKRPTAMEMAEEIDRILQQYKEE</sequence>
<reference evidence="3" key="3">
    <citation type="submission" date="2020-06" db="EMBL/GenBank/DDBJ databases">
        <authorList>
            <person name="Studholme D.J."/>
        </authorList>
    </citation>
    <scope>NUCLEOTIDE SEQUENCE</scope>
    <source>
        <strain evidence="3">NZFS 2646</strain>
        <strain evidence="4">NZFS 3630</strain>
    </source>
</reference>
<evidence type="ECO:0000313" key="6">
    <source>
        <dbReference type="EMBL" id="RLN78480.1"/>
    </source>
</evidence>
<reference evidence="3" key="1">
    <citation type="journal article" date="2015" name="Genom Data">
        <title>Genome sequences of six Phytophthora species associated with forests in New Zealand.</title>
        <authorList>
            <person name="Studholme D.J."/>
            <person name="McDougal R.L."/>
            <person name="Sambles C."/>
            <person name="Hansen E."/>
            <person name="Hardy G."/>
            <person name="Grant M."/>
            <person name="Ganley R.J."/>
            <person name="Williams N.M."/>
        </authorList>
    </citation>
    <scope>NUCLEOTIDE SEQUENCE</scope>
    <source>
        <strain evidence="3">NZFS 2646</strain>
        <strain evidence="4">NZFS 3630</strain>
    </source>
</reference>
<dbReference type="InterPro" id="IPR051681">
    <property type="entry name" value="Ser/Thr_Kinases-Pseudokinases"/>
</dbReference>
<dbReference type="GO" id="GO:0005524">
    <property type="term" value="F:ATP binding"/>
    <property type="evidence" value="ECO:0007669"/>
    <property type="project" value="InterPro"/>
</dbReference>
<dbReference type="EMBL" id="JPWU03000157">
    <property type="protein sequence ID" value="KAG2524349.1"/>
    <property type="molecule type" value="Genomic_DNA"/>
</dbReference>
<accession>A0A3R7JYA7</accession>
<dbReference type="Proteomes" id="UP000792063">
    <property type="component" value="Unassembled WGS sequence"/>
</dbReference>
<dbReference type="EMBL" id="JPWV03000162">
    <property type="protein sequence ID" value="KAG2522648.1"/>
    <property type="molecule type" value="Genomic_DNA"/>
</dbReference>
<dbReference type="EMBL" id="MAYM02002168">
    <property type="protein sequence ID" value="RLN02660.1"/>
    <property type="molecule type" value="Genomic_DNA"/>
</dbReference>
<evidence type="ECO:0000313" key="5">
    <source>
        <dbReference type="EMBL" id="RLN02660.1"/>
    </source>
</evidence>
<dbReference type="Gene3D" id="1.10.510.10">
    <property type="entry name" value="Transferase(Phosphotransferase) domain 1"/>
    <property type="match status" value="1"/>
</dbReference>
<evidence type="ECO:0000313" key="7">
    <source>
        <dbReference type="Proteomes" id="UP000285624"/>
    </source>
</evidence>
<evidence type="ECO:0000256" key="1">
    <source>
        <dbReference type="SAM" id="SignalP"/>
    </source>
</evidence>
<evidence type="ECO:0000259" key="2">
    <source>
        <dbReference type="PROSITE" id="PS50011"/>
    </source>
</evidence>
<evidence type="ECO:0000313" key="8">
    <source>
        <dbReference type="Proteomes" id="UP000285883"/>
    </source>
</evidence>
<dbReference type="PIRSF" id="PIRSF000654">
    <property type="entry name" value="Integrin-linked_kinase"/>
    <property type="match status" value="1"/>
</dbReference>
<evidence type="ECO:0000313" key="4">
    <source>
        <dbReference type="EMBL" id="KAG2524349.1"/>
    </source>
</evidence>
<dbReference type="Proteomes" id="UP000785171">
    <property type="component" value="Unassembled WGS sequence"/>
</dbReference>
<dbReference type="InterPro" id="IPR000719">
    <property type="entry name" value="Prot_kinase_dom"/>
</dbReference>
<feature type="domain" description="Protein kinase" evidence="2">
    <location>
        <begin position="52"/>
        <end position="317"/>
    </location>
</feature>
<dbReference type="AlphaFoldDB" id="A0A3R7JYA7"/>
<keyword evidence="7" id="KW-1185">Reference proteome</keyword>
<dbReference type="Pfam" id="PF07714">
    <property type="entry name" value="PK_Tyr_Ser-Thr"/>
    <property type="match status" value="1"/>
</dbReference>
<proteinExistence type="predicted"/>
<dbReference type="Gene3D" id="3.30.200.20">
    <property type="entry name" value="Phosphorylase Kinase, domain 1"/>
    <property type="match status" value="1"/>
</dbReference>
<evidence type="ECO:0000313" key="3">
    <source>
        <dbReference type="EMBL" id="KAG2522648.1"/>
    </source>
</evidence>
<dbReference type="STRING" id="325452.A0A3R7JYA7"/>